<organism evidence="2 3">
    <name type="scientific">Streptomyces avermitilis (strain ATCC 31267 / DSM 46492 / JCM 5070 / NBRC 14893 / NCIMB 12804 / NRRL 8165 / MA-4680)</name>
    <dbReference type="NCBI Taxonomy" id="227882"/>
    <lineage>
        <taxon>Bacteria</taxon>
        <taxon>Bacillati</taxon>
        <taxon>Actinomycetota</taxon>
        <taxon>Actinomycetes</taxon>
        <taxon>Kitasatosporales</taxon>
        <taxon>Streptomycetaceae</taxon>
        <taxon>Streptomyces</taxon>
    </lineage>
</organism>
<proteinExistence type="predicted"/>
<dbReference type="KEGG" id="sma:SAVERM_5554"/>
<feature type="region of interest" description="Disordered" evidence="1">
    <location>
        <begin position="1"/>
        <end position="22"/>
    </location>
</feature>
<reference evidence="2 3" key="3">
    <citation type="journal article" date="2014" name="J. Ind. Microbiol. Biotechnol.">
        <title>Genome mining of the Streptomyces avermitilis genome and development of genome-minimized hosts for heterologous expression of biosynthetic gene clusters.</title>
        <authorList>
            <person name="Ikeda H."/>
            <person name="Shin-ya K."/>
            <person name="Omura S."/>
        </authorList>
    </citation>
    <scope>NUCLEOTIDE SEQUENCE [LARGE SCALE GENOMIC DNA]</scope>
    <source>
        <strain evidence="3">ATCC 31267 / DSM 46492 / JCM 5070 / NBRC 14893 / NCIMB 12804 / NRRL 8165 / MA-4680</strain>
    </source>
</reference>
<protein>
    <submittedName>
        <fullName evidence="2">Uncharacterized protein</fullName>
    </submittedName>
</protein>
<gene>
    <name evidence="2" type="ORF">SAVERM_5554</name>
</gene>
<reference evidence="2 3" key="2">
    <citation type="journal article" date="2003" name="Nat. Biotechnol.">
        <title>Complete genome sequence and comparative analysis of the industrial microorganism Streptomyces avermitilis.</title>
        <authorList>
            <person name="Ikeda H."/>
            <person name="Ishikawa J."/>
            <person name="Hanamoto A."/>
            <person name="Shinose M."/>
            <person name="Kikuchi H."/>
            <person name="Shiba T."/>
            <person name="Sakaki Y."/>
            <person name="Hattori M."/>
            <person name="Omura S."/>
        </authorList>
    </citation>
    <scope>NUCLEOTIDE SEQUENCE [LARGE SCALE GENOMIC DNA]</scope>
    <source>
        <strain evidence="3">ATCC 31267 / DSM 46492 / JCM 5070 / NBRC 14893 / NCIMB 12804 / NRRL 8165 / MA-4680</strain>
    </source>
</reference>
<evidence type="ECO:0000256" key="1">
    <source>
        <dbReference type="SAM" id="MobiDB-lite"/>
    </source>
</evidence>
<sequence>MASRRTGVPEWEGTSMTREQWETTQEAAEAAWFRKAEWQRITRQLEALYGAMRAGDTSVYTRQRIGRLEALQQALCGFPEQLAA</sequence>
<accession>Q82C00</accession>
<dbReference type="HOGENOM" id="CLU_2525983_0_0_11"/>
<name>Q82C00_STRAW</name>
<dbReference type="AlphaFoldDB" id="Q82C00"/>
<dbReference type="EMBL" id="BA000030">
    <property type="protein sequence ID" value="BAC73266.1"/>
    <property type="molecule type" value="Genomic_DNA"/>
</dbReference>
<dbReference type="Proteomes" id="UP000000428">
    <property type="component" value="Chromosome"/>
</dbReference>
<reference evidence="2 3" key="1">
    <citation type="journal article" date="2001" name="Proc. Natl. Acad. Sci. U.S.A.">
        <title>Genome sequence of an industrial microorganism Streptomyces avermitilis: deducing the ability of producing secondary metabolites.</title>
        <authorList>
            <person name="Omura S."/>
            <person name="Ikeda H."/>
            <person name="Ishikawa J."/>
            <person name="Hanamoto A."/>
            <person name="Takahashi C."/>
            <person name="Shinose M."/>
            <person name="Takahashi Y."/>
            <person name="Horikawa H."/>
            <person name="Nakazawa H."/>
            <person name="Osonoe T."/>
            <person name="Kikuchi H."/>
            <person name="Shiba T."/>
            <person name="Sakaki Y."/>
            <person name="Hattori M."/>
        </authorList>
    </citation>
    <scope>NUCLEOTIDE SEQUENCE [LARGE SCALE GENOMIC DNA]</scope>
    <source>
        <strain evidence="3">ATCC 31267 / DSM 46492 / JCM 5070 / NBRC 14893 / NCIMB 12804 / NRRL 8165 / MA-4680</strain>
    </source>
</reference>
<evidence type="ECO:0000313" key="3">
    <source>
        <dbReference type="Proteomes" id="UP000000428"/>
    </source>
</evidence>
<keyword evidence="3" id="KW-1185">Reference proteome</keyword>
<evidence type="ECO:0000313" key="2">
    <source>
        <dbReference type="EMBL" id="BAC73266.1"/>
    </source>
</evidence>